<dbReference type="Pfam" id="PF13557">
    <property type="entry name" value="Phenol_MetA_deg"/>
    <property type="match status" value="1"/>
</dbReference>
<comment type="caution">
    <text evidence="2">The sequence shown here is derived from an EMBL/GenBank/DDBJ whole genome shotgun (WGS) entry which is preliminary data.</text>
</comment>
<dbReference type="EMBL" id="JBHLWP010000011">
    <property type="protein sequence ID" value="MFC0252597.1"/>
    <property type="molecule type" value="Genomic_DNA"/>
</dbReference>
<gene>
    <name evidence="2" type="ORF">ACFFJK_11925</name>
</gene>
<dbReference type="InterPro" id="IPR025737">
    <property type="entry name" value="FApF"/>
</dbReference>
<proteinExistence type="predicted"/>
<dbReference type="RefSeq" id="WP_379679384.1">
    <property type="nucleotide sequence ID" value="NZ_JBHLWP010000011.1"/>
</dbReference>
<dbReference type="Proteomes" id="UP001589773">
    <property type="component" value="Unassembled WGS sequence"/>
</dbReference>
<keyword evidence="3" id="KW-1185">Reference proteome</keyword>
<evidence type="ECO:0000313" key="3">
    <source>
        <dbReference type="Proteomes" id="UP001589773"/>
    </source>
</evidence>
<evidence type="ECO:0000256" key="1">
    <source>
        <dbReference type="SAM" id="SignalP"/>
    </source>
</evidence>
<sequence>MNYTARLAATTAAAAAFAAGAFCAAPVRAQEQDGARDSINAGRPDFVESSNVVGKGRLQLETGVVWERDRGGGGRERILSTPTLLRIGVADTVELRVETAGRVVRHASENGERATQAGYGDAALGVSWHAMDAAGSLPSVGVLLSADLDTGSRAFRGQGVRPSLRVVGEWDLPNGYALGVMPGIGVERDDGHGGRYRYGILGVIVAKSFGERLRGLVEVAMPHIARSAHGGTQASFDVGAAYLLSRDVQIDAMLSRGLNSRTPDLALTVGLSIRR</sequence>
<keyword evidence="1" id="KW-0732">Signal</keyword>
<organism evidence="2 3">
    <name type="scientific">Massilia consociata</name>
    <dbReference type="NCBI Taxonomy" id="760117"/>
    <lineage>
        <taxon>Bacteria</taxon>
        <taxon>Pseudomonadati</taxon>
        <taxon>Pseudomonadota</taxon>
        <taxon>Betaproteobacteria</taxon>
        <taxon>Burkholderiales</taxon>
        <taxon>Oxalobacteraceae</taxon>
        <taxon>Telluria group</taxon>
        <taxon>Massilia</taxon>
    </lineage>
</organism>
<feature type="signal peptide" evidence="1">
    <location>
        <begin position="1"/>
        <end position="29"/>
    </location>
</feature>
<feature type="chain" id="PRO_5047027281" evidence="1">
    <location>
        <begin position="30"/>
        <end position="275"/>
    </location>
</feature>
<accession>A0ABV6FGE3</accession>
<evidence type="ECO:0000313" key="2">
    <source>
        <dbReference type="EMBL" id="MFC0252597.1"/>
    </source>
</evidence>
<reference evidence="2 3" key="1">
    <citation type="submission" date="2024-09" db="EMBL/GenBank/DDBJ databases">
        <authorList>
            <person name="Sun Q."/>
            <person name="Mori K."/>
        </authorList>
    </citation>
    <scope>NUCLEOTIDE SEQUENCE [LARGE SCALE GENOMIC DNA]</scope>
    <source>
        <strain evidence="2 3">CCM 7792</strain>
    </source>
</reference>
<protein>
    <submittedName>
        <fullName evidence="2">Transporter</fullName>
    </submittedName>
</protein>
<name>A0ABV6FGE3_9BURK</name>